<dbReference type="AlphaFoldDB" id="E0NRB3"/>
<dbReference type="PROSITE" id="PS50043">
    <property type="entry name" value="HTH_LUXR_2"/>
    <property type="match status" value="1"/>
</dbReference>
<dbReference type="EMBL" id="AEEI01000025">
    <property type="protein sequence ID" value="EFM02341.1"/>
    <property type="molecule type" value="Genomic_DNA"/>
</dbReference>
<dbReference type="OrthoDB" id="937463at2"/>
<dbReference type="PROSITE" id="PS00622">
    <property type="entry name" value="HTH_LUXR_1"/>
    <property type="match status" value="1"/>
</dbReference>
<keyword evidence="3" id="KW-0804">Transcription</keyword>
<organism evidence="5 6">
    <name type="scientific">Hoylesella marshii DSM 16973 = JCM 13450</name>
    <dbReference type="NCBI Taxonomy" id="862515"/>
    <lineage>
        <taxon>Bacteria</taxon>
        <taxon>Pseudomonadati</taxon>
        <taxon>Bacteroidota</taxon>
        <taxon>Bacteroidia</taxon>
        <taxon>Bacteroidales</taxon>
        <taxon>Prevotellaceae</taxon>
        <taxon>Hoylesella</taxon>
    </lineage>
</organism>
<dbReference type="InterPro" id="IPR016032">
    <property type="entry name" value="Sig_transdc_resp-reg_C-effctor"/>
</dbReference>
<feature type="domain" description="HTH luxR-type" evidence="4">
    <location>
        <begin position="244"/>
        <end position="309"/>
    </location>
</feature>
<name>E0NRB3_9BACT</name>
<dbReference type="InterPro" id="IPR012312">
    <property type="entry name" value="Hemerythrin-like"/>
</dbReference>
<evidence type="ECO:0000256" key="2">
    <source>
        <dbReference type="ARBA" id="ARBA00023125"/>
    </source>
</evidence>
<dbReference type="CDD" id="cd06170">
    <property type="entry name" value="LuxR_C_like"/>
    <property type="match status" value="1"/>
</dbReference>
<protein>
    <submittedName>
        <fullName evidence="5">Hemerythrin HHE cation binding domain protein</fullName>
    </submittedName>
</protein>
<dbReference type="GO" id="GO:0003677">
    <property type="term" value="F:DNA binding"/>
    <property type="evidence" value="ECO:0007669"/>
    <property type="project" value="UniProtKB-KW"/>
</dbReference>
<keyword evidence="6" id="KW-1185">Reference proteome</keyword>
<keyword evidence="2" id="KW-0238">DNA-binding</keyword>
<evidence type="ECO:0000256" key="3">
    <source>
        <dbReference type="ARBA" id="ARBA00023163"/>
    </source>
</evidence>
<gene>
    <name evidence="5" type="ORF">HMPREF0658_0714</name>
</gene>
<dbReference type="Pfam" id="PF01814">
    <property type="entry name" value="Hemerythrin"/>
    <property type="match status" value="1"/>
</dbReference>
<dbReference type="RefSeq" id="WP_006948504.1">
    <property type="nucleotide sequence ID" value="NZ_BAJI01000008.1"/>
</dbReference>
<dbReference type="PANTHER" id="PTHR44688">
    <property type="entry name" value="DNA-BINDING TRANSCRIPTIONAL ACTIVATOR DEVR_DOSR"/>
    <property type="match status" value="1"/>
</dbReference>
<dbReference type="GO" id="GO:0006355">
    <property type="term" value="P:regulation of DNA-templated transcription"/>
    <property type="evidence" value="ECO:0007669"/>
    <property type="project" value="InterPro"/>
</dbReference>
<proteinExistence type="predicted"/>
<sequence>MRNQKMYEPDDKMITIIRDDYSLLQTLSGFGINLGFGDKTVKEVCEEQEVDTYTFLCIVNFSVNEFHNFEDVEKLSIPTLLQYLKASHAYFIDFQLPYIRKKLQSALDEKDNLARLILKLYDEYAHSVRMHMQYEDKTVFPYVDSLLNNTPSSNYDIETYSKHHGQIDLKLKELKNIIIKYLPNDGLHNNQLYATLYDIYNNENWLAMHAEVEDHIFVPAIRHLEQKSKQNDVSVKISNMINQNQTSNESLSDREKDVIVSLVQGMTNKEIADHLCISINTVITHRRNIARKLQIHSPAGLTIYAIVNNLVDITAVKL</sequence>
<accession>E0NRB3</accession>
<dbReference type="SUPFAM" id="SSF46894">
    <property type="entry name" value="C-terminal effector domain of the bipartite response regulators"/>
    <property type="match status" value="1"/>
</dbReference>
<dbReference type="InterPro" id="IPR000792">
    <property type="entry name" value="Tscrpt_reg_LuxR_C"/>
</dbReference>
<dbReference type="STRING" id="862515.HMPREF0658_0714"/>
<dbReference type="PANTHER" id="PTHR44688:SF16">
    <property type="entry name" value="DNA-BINDING TRANSCRIPTIONAL ACTIVATOR DEVR_DOSR"/>
    <property type="match status" value="1"/>
</dbReference>
<dbReference type="BioCyc" id="PMAR862515-HMP:GMOO-727-MONOMER"/>
<dbReference type="HOGENOM" id="CLU_076075_1_0_10"/>
<dbReference type="SMART" id="SM00421">
    <property type="entry name" value="HTH_LUXR"/>
    <property type="match status" value="1"/>
</dbReference>
<evidence type="ECO:0000256" key="1">
    <source>
        <dbReference type="ARBA" id="ARBA00023015"/>
    </source>
</evidence>
<dbReference type="Proteomes" id="UP000004394">
    <property type="component" value="Unassembled WGS sequence"/>
</dbReference>
<evidence type="ECO:0000313" key="5">
    <source>
        <dbReference type="EMBL" id="EFM02341.1"/>
    </source>
</evidence>
<reference evidence="5" key="1">
    <citation type="submission" date="2010-07" db="EMBL/GenBank/DDBJ databases">
        <authorList>
            <person name="Muzny D."/>
            <person name="Qin X."/>
            <person name="Deng J."/>
            <person name="Jiang H."/>
            <person name="Liu Y."/>
            <person name="Qu J."/>
            <person name="Song X.-Z."/>
            <person name="Zhang L."/>
            <person name="Thornton R."/>
            <person name="Coyle M."/>
            <person name="Francisco L."/>
            <person name="Jackson L."/>
            <person name="Javaid M."/>
            <person name="Korchina V."/>
            <person name="Kovar C."/>
            <person name="Mata R."/>
            <person name="Mathew T."/>
            <person name="Ngo R."/>
            <person name="Nguyen L."/>
            <person name="Nguyen N."/>
            <person name="Okwuonu G."/>
            <person name="Ongeri F."/>
            <person name="Pham C."/>
            <person name="Simmons D."/>
            <person name="Wilczek-Boney K."/>
            <person name="Hale W."/>
            <person name="Jakkamsetti A."/>
            <person name="Pham P."/>
            <person name="Ruth R."/>
            <person name="San Lucas F."/>
            <person name="Warren J."/>
            <person name="Zhang J."/>
            <person name="Zhao Z."/>
            <person name="Zhou C."/>
            <person name="Zhu D."/>
            <person name="Lee S."/>
            <person name="Bess C."/>
            <person name="Blankenburg K."/>
            <person name="Forbes L."/>
            <person name="Fu Q."/>
            <person name="Gubbala S."/>
            <person name="Hirani K."/>
            <person name="Jayaseelan J.C."/>
            <person name="Lara F."/>
            <person name="Munidasa M."/>
            <person name="Palculict T."/>
            <person name="Patil S."/>
            <person name="Pu L.-L."/>
            <person name="Saada N."/>
            <person name="Tang L."/>
            <person name="Weissenberger G."/>
            <person name="Zhu Y."/>
            <person name="Hemphill L."/>
            <person name="Shang Y."/>
            <person name="Youmans B."/>
            <person name="Ayvaz T."/>
            <person name="Ross M."/>
            <person name="Santibanez J."/>
            <person name="Aqrawi P."/>
            <person name="Gross S."/>
            <person name="Joshi V."/>
            <person name="Fowler G."/>
            <person name="Nazareth L."/>
            <person name="Reid J."/>
            <person name="Worley K."/>
            <person name="Petrosino J."/>
            <person name="Highlander S."/>
            <person name="Gibbs R."/>
        </authorList>
    </citation>
    <scope>NUCLEOTIDE SEQUENCE [LARGE SCALE GENOMIC DNA]</scope>
    <source>
        <strain evidence="5">DSM 16973</strain>
    </source>
</reference>
<dbReference type="PRINTS" id="PR00038">
    <property type="entry name" value="HTHLUXR"/>
</dbReference>
<dbReference type="eggNOG" id="COG2197">
    <property type="taxonomic scope" value="Bacteria"/>
</dbReference>
<dbReference type="Gene3D" id="1.10.10.10">
    <property type="entry name" value="Winged helix-like DNA-binding domain superfamily/Winged helix DNA-binding domain"/>
    <property type="match status" value="1"/>
</dbReference>
<comment type="caution">
    <text evidence="5">The sequence shown here is derived from an EMBL/GenBank/DDBJ whole genome shotgun (WGS) entry which is preliminary data.</text>
</comment>
<dbReference type="InterPro" id="IPR036388">
    <property type="entry name" value="WH-like_DNA-bd_sf"/>
</dbReference>
<evidence type="ECO:0000313" key="6">
    <source>
        <dbReference type="Proteomes" id="UP000004394"/>
    </source>
</evidence>
<keyword evidence="1" id="KW-0805">Transcription regulation</keyword>
<evidence type="ECO:0000259" key="4">
    <source>
        <dbReference type="PROSITE" id="PS50043"/>
    </source>
</evidence>
<dbReference type="Pfam" id="PF00196">
    <property type="entry name" value="GerE"/>
    <property type="match status" value="1"/>
</dbReference>